<keyword evidence="3" id="KW-1185">Reference proteome</keyword>
<feature type="transmembrane region" description="Helical" evidence="1">
    <location>
        <begin position="6"/>
        <end position="30"/>
    </location>
</feature>
<dbReference type="EMBL" id="BAAAYK010000038">
    <property type="protein sequence ID" value="GAA3363292.1"/>
    <property type="molecule type" value="Genomic_DNA"/>
</dbReference>
<keyword evidence="1" id="KW-1133">Transmembrane helix</keyword>
<dbReference type="Proteomes" id="UP001500483">
    <property type="component" value="Unassembled WGS sequence"/>
</dbReference>
<evidence type="ECO:0000256" key="1">
    <source>
        <dbReference type="SAM" id="Phobius"/>
    </source>
</evidence>
<name>A0ABP6RYF0_9PSEU</name>
<gene>
    <name evidence="2" type="ORF">GCM10020366_54620</name>
</gene>
<dbReference type="RefSeq" id="WP_224956875.1">
    <property type="nucleotide sequence ID" value="NZ_BAAAYK010000038.1"/>
</dbReference>
<organism evidence="2 3">
    <name type="scientific">Saccharopolyspora gregorii</name>
    <dbReference type="NCBI Taxonomy" id="33914"/>
    <lineage>
        <taxon>Bacteria</taxon>
        <taxon>Bacillati</taxon>
        <taxon>Actinomycetota</taxon>
        <taxon>Actinomycetes</taxon>
        <taxon>Pseudonocardiales</taxon>
        <taxon>Pseudonocardiaceae</taxon>
        <taxon>Saccharopolyspora</taxon>
    </lineage>
</organism>
<protein>
    <submittedName>
        <fullName evidence="2">Uncharacterized protein</fullName>
    </submittedName>
</protein>
<comment type="caution">
    <text evidence="2">The sequence shown here is derived from an EMBL/GenBank/DDBJ whole genome shotgun (WGS) entry which is preliminary data.</text>
</comment>
<sequence length="54" mass="5533">MGAIVVAIIVGLVAVGLVAAVLVFSALGIAGTKAINAVHDGGQWWVNRRARRHG</sequence>
<reference evidence="3" key="1">
    <citation type="journal article" date="2019" name="Int. J. Syst. Evol. Microbiol.">
        <title>The Global Catalogue of Microorganisms (GCM) 10K type strain sequencing project: providing services to taxonomists for standard genome sequencing and annotation.</title>
        <authorList>
            <consortium name="The Broad Institute Genomics Platform"/>
            <consortium name="The Broad Institute Genome Sequencing Center for Infectious Disease"/>
            <person name="Wu L."/>
            <person name="Ma J."/>
        </authorList>
    </citation>
    <scope>NUCLEOTIDE SEQUENCE [LARGE SCALE GENOMIC DNA]</scope>
    <source>
        <strain evidence="3">JCM 9687</strain>
    </source>
</reference>
<evidence type="ECO:0000313" key="2">
    <source>
        <dbReference type="EMBL" id="GAA3363292.1"/>
    </source>
</evidence>
<evidence type="ECO:0000313" key="3">
    <source>
        <dbReference type="Proteomes" id="UP001500483"/>
    </source>
</evidence>
<proteinExistence type="predicted"/>
<accession>A0ABP6RYF0</accession>
<keyword evidence="1" id="KW-0812">Transmembrane</keyword>
<keyword evidence="1" id="KW-0472">Membrane</keyword>